<sequence length="679" mass="75204">MSRTHDEINNYQDWRLIPWNLKPHIIQITPRAIIAGLFIGTIILISNFQFGLQTGWVSMMSLPSALLSFAIFKNLQPFLNLEFTDVENVFIQSIAVATGTGPLAYGFVGVIPAIEIFLQKDETGLNSTIKFSLIDLIIWSTGLAFFGIFFAIPLRNQVVVREKLPFPSGSATATLISVLNNSKIYNHHDENKIKIDDNDNGSQLLIGQSNDESNESTNLIESQDLKNFKLSKSYNDNIKSLIKTFTISSIYTILSYFFPILRNIPLFGSNLSENYLWNLQPSPAYIGQGIIMGLPTVSYMLFGCLLGWGILAPLAKFMEWAPGPIDDWKTGGQGWILWISLSVMVSDSIVSFIVVTIQSILKLYYYQKNNYQIVDDNDDTKISNNDDLNQIPQDQLIGMKIVIIGLISSSILCIITMIYLFGIEIIPIYSLIVAIIIALFLSILGVRALGETDLNPVSGIGKLSQLLFAFIIPKNHPGSVLVNLVAGAIAEAGAQQAGDLMQDLKTGHLLGASPKAQFIAQIIGTIWSIFLSSIMYKIYNLVYEIPNKIFRIPTAIIWIDCSRLVTGIGLPPMAFEFSIIFGIIFAIISILKNIYKNDEKFGKYLIWLPSGVAVGVGIYNTPSFTIARFLGGIIAYIWIKKIGIEGKTSMIVFSSGLVLGEGLFSIVNMILTSLNIPHF</sequence>
<comment type="similarity">
    <text evidence="2">Belongs to the oligopeptide OPT transporter family.</text>
</comment>
<keyword evidence="4 7" id="KW-0812">Transmembrane</keyword>
<comment type="caution">
    <text evidence="8">The sequence shown here is derived from an EMBL/GenBank/DDBJ whole genome shotgun (WGS) entry which is preliminary data.</text>
</comment>
<evidence type="ECO:0000256" key="6">
    <source>
        <dbReference type="ARBA" id="ARBA00023136"/>
    </source>
</evidence>
<organism evidence="8 9">
    <name type="scientific">Wickerhamomyces mucosus</name>
    <dbReference type="NCBI Taxonomy" id="1378264"/>
    <lineage>
        <taxon>Eukaryota</taxon>
        <taxon>Fungi</taxon>
        <taxon>Dikarya</taxon>
        <taxon>Ascomycota</taxon>
        <taxon>Saccharomycotina</taxon>
        <taxon>Saccharomycetes</taxon>
        <taxon>Phaffomycetales</taxon>
        <taxon>Wickerhamomycetaceae</taxon>
        <taxon>Wickerhamomyces</taxon>
    </lineage>
</organism>
<dbReference type="Proteomes" id="UP000769528">
    <property type="component" value="Unassembled WGS sequence"/>
</dbReference>
<feature type="transmembrane region" description="Helical" evidence="7">
    <location>
        <begin position="428"/>
        <end position="449"/>
    </location>
</feature>
<feature type="transmembrane region" description="Helical" evidence="7">
    <location>
        <begin position="56"/>
        <end position="72"/>
    </location>
</feature>
<reference evidence="8" key="2">
    <citation type="submission" date="2021-01" db="EMBL/GenBank/DDBJ databases">
        <authorList>
            <person name="Schikora-Tamarit M.A."/>
        </authorList>
    </citation>
    <scope>NUCLEOTIDE SEQUENCE</scope>
    <source>
        <strain evidence="8">CBS6341</strain>
    </source>
</reference>
<dbReference type="EMBL" id="JAEUBF010000571">
    <property type="protein sequence ID" value="KAH3676536.1"/>
    <property type="molecule type" value="Genomic_DNA"/>
</dbReference>
<dbReference type="GO" id="GO:0035673">
    <property type="term" value="F:oligopeptide transmembrane transporter activity"/>
    <property type="evidence" value="ECO:0007669"/>
    <property type="project" value="InterPro"/>
</dbReference>
<proteinExistence type="inferred from homology"/>
<keyword evidence="3" id="KW-0813">Transport</keyword>
<dbReference type="GO" id="GO:0000329">
    <property type="term" value="C:fungal-type vacuole membrane"/>
    <property type="evidence" value="ECO:0007669"/>
    <property type="project" value="TreeGrafter"/>
</dbReference>
<feature type="transmembrane region" description="Helical" evidence="7">
    <location>
        <begin position="136"/>
        <end position="154"/>
    </location>
</feature>
<feature type="transmembrane region" description="Helical" evidence="7">
    <location>
        <begin position="32"/>
        <end position="50"/>
    </location>
</feature>
<evidence type="ECO:0000256" key="5">
    <source>
        <dbReference type="ARBA" id="ARBA00022989"/>
    </source>
</evidence>
<feature type="transmembrane region" description="Helical" evidence="7">
    <location>
        <begin position="651"/>
        <end position="671"/>
    </location>
</feature>
<feature type="transmembrane region" description="Helical" evidence="7">
    <location>
        <begin position="335"/>
        <end position="361"/>
    </location>
</feature>
<keyword evidence="5 7" id="KW-1133">Transmembrane helix</keyword>
<dbReference type="Pfam" id="PF03169">
    <property type="entry name" value="OPT"/>
    <property type="match status" value="1"/>
</dbReference>
<feature type="transmembrane region" description="Helical" evidence="7">
    <location>
        <begin position="285"/>
        <end position="314"/>
    </location>
</feature>
<evidence type="ECO:0000256" key="3">
    <source>
        <dbReference type="ARBA" id="ARBA00022448"/>
    </source>
</evidence>
<evidence type="ECO:0000256" key="4">
    <source>
        <dbReference type="ARBA" id="ARBA00022692"/>
    </source>
</evidence>
<protein>
    <recommendedName>
        <fullName evidence="10">Oligopeptide transporter</fullName>
    </recommendedName>
</protein>
<gene>
    <name evidence="8" type="ORF">WICMUC_001977</name>
</gene>
<evidence type="ECO:0008006" key="10">
    <source>
        <dbReference type="Google" id="ProtNLM"/>
    </source>
</evidence>
<dbReference type="InterPro" id="IPR004813">
    <property type="entry name" value="OPT"/>
</dbReference>
<feature type="transmembrane region" description="Helical" evidence="7">
    <location>
        <begin position="573"/>
        <end position="591"/>
    </location>
</feature>
<feature type="transmembrane region" description="Helical" evidence="7">
    <location>
        <begin position="518"/>
        <end position="539"/>
    </location>
</feature>
<dbReference type="NCBIfam" id="TIGR00728">
    <property type="entry name" value="OPT_sfam"/>
    <property type="match status" value="1"/>
</dbReference>
<evidence type="ECO:0000256" key="2">
    <source>
        <dbReference type="ARBA" id="ARBA00008807"/>
    </source>
</evidence>
<evidence type="ECO:0000313" key="8">
    <source>
        <dbReference type="EMBL" id="KAH3676536.1"/>
    </source>
</evidence>
<keyword evidence="6 7" id="KW-0472">Membrane</keyword>
<dbReference type="OrthoDB" id="627262at2759"/>
<dbReference type="PANTHER" id="PTHR31645">
    <property type="entry name" value="OLIGOPEPTIDE TRANSPORTER YGL114W-RELATED"/>
    <property type="match status" value="1"/>
</dbReference>
<keyword evidence="9" id="KW-1185">Reference proteome</keyword>
<name>A0A9P8TFK5_9ASCO</name>
<dbReference type="InterPro" id="IPR045035">
    <property type="entry name" value="YSL-like"/>
</dbReference>
<dbReference type="PANTHER" id="PTHR31645:SF0">
    <property type="entry name" value="OLIGOPEPTIDE TRANSPORTER YGL114W-RELATED"/>
    <property type="match status" value="1"/>
</dbReference>
<comment type="subcellular location">
    <subcellularLocation>
        <location evidence="1">Membrane</location>
        <topology evidence="1">Multi-pass membrane protein</topology>
    </subcellularLocation>
</comment>
<reference evidence="8" key="1">
    <citation type="journal article" date="2021" name="Open Biol.">
        <title>Shared evolutionary footprints suggest mitochondrial oxidative damage underlies multiple complex I losses in fungi.</title>
        <authorList>
            <person name="Schikora-Tamarit M.A."/>
            <person name="Marcet-Houben M."/>
            <person name="Nosek J."/>
            <person name="Gabaldon T."/>
        </authorList>
    </citation>
    <scope>NUCLEOTIDE SEQUENCE</scope>
    <source>
        <strain evidence="8">CBS6341</strain>
    </source>
</reference>
<evidence type="ECO:0000256" key="7">
    <source>
        <dbReference type="SAM" id="Phobius"/>
    </source>
</evidence>
<feature type="transmembrane region" description="Helical" evidence="7">
    <location>
        <begin position="611"/>
        <end position="639"/>
    </location>
</feature>
<accession>A0A9P8TFK5</accession>
<feature type="transmembrane region" description="Helical" evidence="7">
    <location>
        <begin position="93"/>
        <end position="116"/>
    </location>
</feature>
<feature type="transmembrane region" description="Helical" evidence="7">
    <location>
        <begin position="397"/>
        <end position="421"/>
    </location>
</feature>
<dbReference type="AlphaFoldDB" id="A0A9P8TFK5"/>
<evidence type="ECO:0000256" key="1">
    <source>
        <dbReference type="ARBA" id="ARBA00004141"/>
    </source>
</evidence>
<feature type="transmembrane region" description="Helical" evidence="7">
    <location>
        <begin position="241"/>
        <end position="261"/>
    </location>
</feature>
<evidence type="ECO:0000313" key="9">
    <source>
        <dbReference type="Proteomes" id="UP000769528"/>
    </source>
</evidence>